<keyword evidence="2" id="KW-1185">Reference proteome</keyword>
<dbReference type="AlphaFoldDB" id="A0AAV6YHG4"/>
<dbReference type="Proteomes" id="UP000824782">
    <property type="component" value="Unassembled WGS sequence"/>
</dbReference>
<dbReference type="EMBL" id="WNYA01049881">
    <property type="protein sequence ID" value="KAG8536126.1"/>
    <property type="molecule type" value="Genomic_DNA"/>
</dbReference>
<accession>A0AAV6YHG4</accession>
<protein>
    <submittedName>
        <fullName evidence="1">Uncharacterized protein</fullName>
    </submittedName>
</protein>
<reference evidence="1" key="1">
    <citation type="thesis" date="2020" institute="ProQuest LLC" country="789 East Eisenhower Parkway, Ann Arbor, MI, USA">
        <title>Comparative Genomics and Chromosome Evolution.</title>
        <authorList>
            <person name="Mudd A.B."/>
        </authorList>
    </citation>
    <scope>NUCLEOTIDE SEQUENCE</scope>
    <source>
        <strain evidence="1">237g6f4</strain>
        <tissue evidence="1">Blood</tissue>
    </source>
</reference>
<sequence length="102" mass="11934">MIPGRYRAHRRHRTVDTTCCGQLSEPSLGFPVTPSFYIKHVRFKILIFFVIKYPATALIKKNISHASWLIKHLVNKIEKYLQISNIQYKADRVIRSKFSSSK</sequence>
<comment type="caution">
    <text evidence="1">The sequence shown here is derived from an EMBL/GenBank/DDBJ whole genome shotgun (WGS) entry which is preliminary data.</text>
</comment>
<name>A0AAV6YHG4_ENGPU</name>
<evidence type="ECO:0000313" key="1">
    <source>
        <dbReference type="EMBL" id="KAG8536126.1"/>
    </source>
</evidence>
<evidence type="ECO:0000313" key="2">
    <source>
        <dbReference type="Proteomes" id="UP000824782"/>
    </source>
</evidence>
<gene>
    <name evidence="1" type="ORF">GDO81_027059</name>
</gene>
<organism evidence="1 2">
    <name type="scientific">Engystomops pustulosus</name>
    <name type="common">Tungara frog</name>
    <name type="synonym">Physalaemus pustulosus</name>
    <dbReference type="NCBI Taxonomy" id="76066"/>
    <lineage>
        <taxon>Eukaryota</taxon>
        <taxon>Metazoa</taxon>
        <taxon>Chordata</taxon>
        <taxon>Craniata</taxon>
        <taxon>Vertebrata</taxon>
        <taxon>Euteleostomi</taxon>
        <taxon>Amphibia</taxon>
        <taxon>Batrachia</taxon>
        <taxon>Anura</taxon>
        <taxon>Neobatrachia</taxon>
        <taxon>Hyloidea</taxon>
        <taxon>Leptodactylidae</taxon>
        <taxon>Leiuperinae</taxon>
        <taxon>Engystomops</taxon>
    </lineage>
</organism>
<proteinExistence type="predicted"/>